<keyword evidence="3" id="KW-1185">Reference proteome</keyword>
<feature type="compositionally biased region" description="Polar residues" evidence="1">
    <location>
        <begin position="148"/>
        <end position="159"/>
    </location>
</feature>
<protein>
    <submittedName>
        <fullName evidence="2">Uncharacterized protein</fullName>
    </submittedName>
</protein>
<feature type="compositionally biased region" description="Basic and acidic residues" evidence="1">
    <location>
        <begin position="175"/>
        <end position="197"/>
    </location>
</feature>
<reference evidence="2 3" key="1">
    <citation type="submission" date="2019-04" db="EMBL/GenBank/DDBJ databases">
        <title>Friends and foes A comparative genomics study of 23 Aspergillus species from section Flavi.</title>
        <authorList>
            <consortium name="DOE Joint Genome Institute"/>
            <person name="Kjaerbolling I."/>
            <person name="Vesth T."/>
            <person name="Frisvad J.C."/>
            <person name="Nybo J.L."/>
            <person name="Theobald S."/>
            <person name="Kildgaard S."/>
            <person name="Isbrandt T."/>
            <person name="Kuo A."/>
            <person name="Sato A."/>
            <person name="Lyhne E.K."/>
            <person name="Kogle M.E."/>
            <person name="Wiebenga A."/>
            <person name="Kun R.S."/>
            <person name="Lubbers R.J."/>
            <person name="Makela M.R."/>
            <person name="Barry K."/>
            <person name="Chovatia M."/>
            <person name="Clum A."/>
            <person name="Daum C."/>
            <person name="Haridas S."/>
            <person name="He G."/>
            <person name="LaButti K."/>
            <person name="Lipzen A."/>
            <person name="Mondo S."/>
            <person name="Riley R."/>
            <person name="Salamov A."/>
            <person name="Simmons B.A."/>
            <person name="Magnuson J.K."/>
            <person name="Henrissat B."/>
            <person name="Mortensen U.H."/>
            <person name="Larsen T.O."/>
            <person name="Devries R.P."/>
            <person name="Grigoriev I.V."/>
            <person name="Machida M."/>
            <person name="Baker S.E."/>
            <person name="Andersen M.R."/>
        </authorList>
    </citation>
    <scope>NUCLEOTIDE SEQUENCE [LARGE SCALE GENOMIC DNA]</scope>
    <source>
        <strain evidence="2 3">CBS 151.66</strain>
    </source>
</reference>
<name>A0A5N5WNN7_9EURO</name>
<dbReference type="Proteomes" id="UP000326565">
    <property type="component" value="Unassembled WGS sequence"/>
</dbReference>
<evidence type="ECO:0000313" key="2">
    <source>
        <dbReference type="EMBL" id="KAB8070166.1"/>
    </source>
</evidence>
<proteinExistence type="predicted"/>
<accession>A0A5N5WNN7</accession>
<feature type="region of interest" description="Disordered" evidence="1">
    <location>
        <begin position="146"/>
        <end position="236"/>
    </location>
</feature>
<evidence type="ECO:0000256" key="1">
    <source>
        <dbReference type="SAM" id="MobiDB-lite"/>
    </source>
</evidence>
<dbReference type="OrthoDB" id="4148828at2759"/>
<dbReference type="EMBL" id="ML732312">
    <property type="protein sequence ID" value="KAB8070166.1"/>
    <property type="molecule type" value="Genomic_DNA"/>
</dbReference>
<feature type="compositionally biased region" description="Low complexity" evidence="1">
    <location>
        <begin position="328"/>
        <end position="350"/>
    </location>
</feature>
<dbReference type="AlphaFoldDB" id="A0A5N5WNN7"/>
<sequence>MFLLLSVLLRASRLMIHYLLQSCFSFISSKVLVLQRAVIFLARFNILSSSSSLDIYSVIVLRKQVNVAIEIPAVSKRVHIISSPHYTQQSTTSVWTYVRNLTDPLPRSLIHTKYQSTMASIVQRPLNRLRKTDTYQPLDERWGDVTISAPTEGSWNQVENPHRSSRRRHGNGPETQDRPNRSSRERYDTTPSREDSIPPRQSSPLSISTLNPRRLSMRLAPRSKQTTNNQTERRTGFAYKPVHQDYLTEVAEKSARDSPRFRYIPADTRYPEDVVVGSPRNHRFSTSSGGSNQSNNSEIEDRDSRPRRHHRQSRYEDKDDRYVEPYDRSLQSSRSGYRSSSDYSQQAISSRTEASPSLDKKRLRAARRMTMTMVPDSDDIYG</sequence>
<feature type="compositionally biased region" description="Basic and acidic residues" evidence="1">
    <location>
        <begin position="313"/>
        <end position="327"/>
    </location>
</feature>
<evidence type="ECO:0000313" key="3">
    <source>
        <dbReference type="Proteomes" id="UP000326565"/>
    </source>
</evidence>
<feature type="compositionally biased region" description="Low complexity" evidence="1">
    <location>
        <begin position="285"/>
        <end position="297"/>
    </location>
</feature>
<organism evidence="2 3">
    <name type="scientific">Aspergillus leporis</name>
    <dbReference type="NCBI Taxonomy" id="41062"/>
    <lineage>
        <taxon>Eukaryota</taxon>
        <taxon>Fungi</taxon>
        <taxon>Dikarya</taxon>
        <taxon>Ascomycota</taxon>
        <taxon>Pezizomycotina</taxon>
        <taxon>Eurotiomycetes</taxon>
        <taxon>Eurotiomycetidae</taxon>
        <taxon>Eurotiales</taxon>
        <taxon>Aspergillaceae</taxon>
        <taxon>Aspergillus</taxon>
        <taxon>Aspergillus subgen. Circumdati</taxon>
    </lineage>
</organism>
<feature type="compositionally biased region" description="Polar residues" evidence="1">
    <location>
        <begin position="199"/>
        <end position="211"/>
    </location>
</feature>
<feature type="region of interest" description="Disordered" evidence="1">
    <location>
        <begin position="272"/>
        <end position="361"/>
    </location>
</feature>
<gene>
    <name evidence="2" type="ORF">BDV29DRAFT_181379</name>
</gene>